<gene>
    <name evidence="1" type="ORF">SAMN04487967_0407</name>
</gene>
<organism evidence="1 2">
    <name type="scientific">Natronorubrum sediminis</name>
    <dbReference type="NCBI Taxonomy" id="640943"/>
    <lineage>
        <taxon>Archaea</taxon>
        <taxon>Methanobacteriati</taxon>
        <taxon>Methanobacteriota</taxon>
        <taxon>Stenosarchaea group</taxon>
        <taxon>Halobacteria</taxon>
        <taxon>Halobacteriales</taxon>
        <taxon>Natrialbaceae</taxon>
        <taxon>Natronorubrum</taxon>
    </lineage>
</organism>
<name>A0A1H6FN52_9EURY</name>
<keyword evidence="2" id="KW-1185">Reference proteome</keyword>
<accession>A0A1H6FN52</accession>
<dbReference type="RefSeq" id="WP_139305365.1">
    <property type="nucleotide sequence ID" value="NZ_FNWL01000001.1"/>
</dbReference>
<evidence type="ECO:0000313" key="1">
    <source>
        <dbReference type="EMBL" id="SEH11558.1"/>
    </source>
</evidence>
<evidence type="ECO:0000313" key="2">
    <source>
        <dbReference type="Proteomes" id="UP000199112"/>
    </source>
</evidence>
<dbReference type="EMBL" id="FNWL01000001">
    <property type="protein sequence ID" value="SEH11558.1"/>
    <property type="molecule type" value="Genomic_DNA"/>
</dbReference>
<dbReference type="Proteomes" id="UP000199112">
    <property type="component" value="Unassembled WGS sequence"/>
</dbReference>
<dbReference type="AlphaFoldDB" id="A0A1H6FN52"/>
<sequence length="315" mass="36996">MRAQLTMVGKETHHKAIERVAEWLELSRTQENLFINLAHELSSVPDTNLTHFDERYLQHLENNVFSDPQLLGFLERSGIDPTVIEQFETKQIPYDEVYQQWNVIEYSINELLDLTMLLKLIKQYSDQSEKGLVDSRYRLQKLVYLVNRRLVKQERAERDTAPYDHGKLEKTGFRYTYRKRKSGPYSKNLRDDTYRLYASDLIDEKLVQGESTPEITEQHTRLEISLGASGRVMMGRFSEMMADLDTDVLSEWESAINAVIEEFGPMSIEEFHNYVNDIEDVRNADDRKLLIRGRQVKYDNELWRTETTQEGLSDA</sequence>
<dbReference type="OrthoDB" id="350731at2157"/>
<protein>
    <submittedName>
        <fullName evidence="1">Uncharacterized protein</fullName>
    </submittedName>
</protein>
<reference evidence="2" key="1">
    <citation type="submission" date="2016-10" db="EMBL/GenBank/DDBJ databases">
        <authorList>
            <person name="Varghese N."/>
            <person name="Submissions S."/>
        </authorList>
    </citation>
    <scope>NUCLEOTIDE SEQUENCE [LARGE SCALE GENOMIC DNA]</scope>
    <source>
        <strain evidence="2">CGMCC 1.8981</strain>
    </source>
</reference>
<proteinExistence type="predicted"/>